<proteinExistence type="predicted"/>
<accession>F4QL71</accession>
<dbReference type="STRING" id="715226.ABI_18860"/>
<sequence>MSNPAQVRTIPLDELDEVRDLAMTIWTKHHRSTIAPLDMDETVAALFDLDQMEEDMRERGHAHFIARVGRVDVGFASAHLEGSRVVITHLYVMGDFRGFGLGKMLVRAAQDHFAPVRDLVILVHKGDNGSVDFCLRSGFAVAREISSEFGQYAFTDYVMHKYINPSQMLTA</sequence>
<dbReference type="eggNOG" id="COG0456">
    <property type="taxonomic scope" value="Bacteria"/>
</dbReference>
<keyword evidence="3" id="KW-1185">Reference proteome</keyword>
<dbReference type="SUPFAM" id="SSF55729">
    <property type="entry name" value="Acyl-CoA N-acyltransferases (Nat)"/>
    <property type="match status" value="1"/>
</dbReference>
<dbReference type="RefSeq" id="WP_006272643.1">
    <property type="nucleotide sequence ID" value="NZ_GL883077.1"/>
</dbReference>
<evidence type="ECO:0000313" key="2">
    <source>
        <dbReference type="EMBL" id="EGF93446.1"/>
    </source>
</evidence>
<dbReference type="Pfam" id="PF13673">
    <property type="entry name" value="Acetyltransf_10"/>
    <property type="match status" value="1"/>
</dbReference>
<dbReference type="CDD" id="cd04301">
    <property type="entry name" value="NAT_SF"/>
    <property type="match status" value="1"/>
</dbReference>
<dbReference type="Proteomes" id="UP000006512">
    <property type="component" value="Unassembled WGS sequence"/>
</dbReference>
<dbReference type="OrthoDB" id="2135706at2"/>
<dbReference type="InterPro" id="IPR016181">
    <property type="entry name" value="Acyl_CoA_acyltransferase"/>
</dbReference>
<evidence type="ECO:0000313" key="3">
    <source>
        <dbReference type="Proteomes" id="UP000006512"/>
    </source>
</evidence>
<dbReference type="PROSITE" id="PS51186">
    <property type="entry name" value="GNAT"/>
    <property type="match status" value="1"/>
</dbReference>
<dbReference type="EMBL" id="GL883077">
    <property type="protein sequence ID" value="EGF93446.1"/>
    <property type="molecule type" value="Genomic_DNA"/>
</dbReference>
<dbReference type="AlphaFoldDB" id="F4QL71"/>
<dbReference type="HOGENOM" id="CLU_013985_18_4_5"/>
<name>F4QL71_9CAUL</name>
<dbReference type="InterPro" id="IPR000182">
    <property type="entry name" value="GNAT_dom"/>
</dbReference>
<keyword evidence="2" id="KW-0808">Transferase</keyword>
<protein>
    <submittedName>
        <fullName evidence="2">Acetyltransferase GNAT family protein</fullName>
    </submittedName>
</protein>
<gene>
    <name evidence="2" type="ORF">ABI_18860</name>
</gene>
<organism evidence="2 3">
    <name type="scientific">Asticcacaulis biprosthecium C19</name>
    <dbReference type="NCBI Taxonomy" id="715226"/>
    <lineage>
        <taxon>Bacteria</taxon>
        <taxon>Pseudomonadati</taxon>
        <taxon>Pseudomonadota</taxon>
        <taxon>Alphaproteobacteria</taxon>
        <taxon>Caulobacterales</taxon>
        <taxon>Caulobacteraceae</taxon>
        <taxon>Asticcacaulis</taxon>
    </lineage>
</organism>
<reference evidence="3" key="1">
    <citation type="submission" date="2011-03" db="EMBL/GenBank/DDBJ databases">
        <title>Draft genome sequence of Brevundimonas diminuta.</title>
        <authorList>
            <person name="Brown P.J.B."/>
            <person name="Buechlein A."/>
            <person name="Hemmerich C."/>
            <person name="Brun Y.V."/>
        </authorList>
    </citation>
    <scope>NUCLEOTIDE SEQUENCE [LARGE SCALE GENOMIC DNA]</scope>
    <source>
        <strain evidence="3">C19</strain>
    </source>
</reference>
<evidence type="ECO:0000259" key="1">
    <source>
        <dbReference type="PROSITE" id="PS51186"/>
    </source>
</evidence>
<feature type="domain" description="N-acetyltransferase" evidence="1">
    <location>
        <begin position="23"/>
        <end position="164"/>
    </location>
</feature>
<dbReference type="Gene3D" id="3.40.630.30">
    <property type="match status" value="1"/>
</dbReference>
<dbReference type="GO" id="GO:0016747">
    <property type="term" value="F:acyltransferase activity, transferring groups other than amino-acyl groups"/>
    <property type="evidence" value="ECO:0007669"/>
    <property type="project" value="InterPro"/>
</dbReference>